<dbReference type="EMBL" id="CP034086">
    <property type="protein sequence ID" value="AZG77526.1"/>
    <property type="molecule type" value="Genomic_DNA"/>
</dbReference>
<evidence type="ECO:0000259" key="1">
    <source>
        <dbReference type="Pfam" id="PF18723"/>
    </source>
</evidence>
<gene>
    <name evidence="2" type="ORF">EHO51_12730</name>
</gene>
<dbReference type="Pfam" id="PF18723">
    <property type="entry name" value="HMUDK_hel"/>
    <property type="match status" value="1"/>
</dbReference>
<reference evidence="2 3" key="1">
    <citation type="submission" date="2018-11" db="EMBL/GenBank/DDBJ databases">
        <title>Genome squencing of methanotrophic bacteria isolated from alkaline groundwater in Korea.</title>
        <authorList>
            <person name="Nguyen L.N."/>
        </authorList>
    </citation>
    <scope>NUCLEOTIDE SEQUENCE [LARGE SCALE GENOMIC DNA]</scope>
    <source>
        <strain evidence="2 3">GW6</strain>
    </source>
</reference>
<sequence>MSLLPSTTKVFDTYWRFAAERLAMYYCRLENSVGPWTEDRILREYRFTNTFRAADRVSQYLIREVQYRNDRSQTPVDVFFRTMLFKLFNRIETWERLERELGPLNWQSAQMDSIAGVLDRMAERGHRLYSAAYIMPSPAFGYPRKHTNHLALLTRMMHDGLPGRLTRAKSLCSAYEMILDYPGLGPFLAFQYTIDLNYSTLLEFDEGDFVVAGPGALDGIAKCFKQNGLASPEAIIYAMVDCQEEEFARRGLNFGGLFGRRLHPIDCQNLFCEISKYARIAHPDAAGLSGRTRIKQRYRSTVRSENIPPYFPPKWRLEPYPLKVISPIRSEPAQLFLF</sequence>
<dbReference type="Proteomes" id="UP000273982">
    <property type="component" value="Chromosome"/>
</dbReference>
<name>A0A3G8M6M9_9HYPH</name>
<feature type="domain" description="5-hmdU DNA kinase helical" evidence="1">
    <location>
        <begin position="8"/>
        <end position="285"/>
    </location>
</feature>
<organism evidence="2 3">
    <name type="scientific">Methylocystis rosea</name>
    <dbReference type="NCBI Taxonomy" id="173366"/>
    <lineage>
        <taxon>Bacteria</taxon>
        <taxon>Pseudomonadati</taxon>
        <taxon>Pseudomonadota</taxon>
        <taxon>Alphaproteobacteria</taxon>
        <taxon>Hyphomicrobiales</taxon>
        <taxon>Methylocystaceae</taxon>
        <taxon>Methylocystis</taxon>
    </lineage>
</organism>
<dbReference type="RefSeq" id="WP_124739193.1">
    <property type="nucleotide sequence ID" value="NZ_CP034086.1"/>
</dbReference>
<accession>A0A3G8M6M9</accession>
<proteinExistence type="predicted"/>
<dbReference type="AlphaFoldDB" id="A0A3G8M6M9"/>
<evidence type="ECO:0000313" key="2">
    <source>
        <dbReference type="EMBL" id="AZG77526.1"/>
    </source>
</evidence>
<evidence type="ECO:0000313" key="3">
    <source>
        <dbReference type="Proteomes" id="UP000273982"/>
    </source>
</evidence>
<dbReference type="KEGG" id="mros:EHO51_12730"/>
<dbReference type="InterPro" id="IPR040684">
    <property type="entry name" value="HMUDK_hel"/>
</dbReference>
<protein>
    <recommendedName>
        <fullName evidence="1">5-hmdU DNA kinase helical domain-containing protein</fullName>
    </recommendedName>
</protein>